<proteinExistence type="predicted"/>
<dbReference type="Proteomes" id="UP000188604">
    <property type="component" value="Chromosome"/>
</dbReference>
<accession>A0A1U9KPG3</accession>
<evidence type="ECO:0000313" key="1">
    <source>
        <dbReference type="EMBL" id="AQS87702.1"/>
    </source>
</evidence>
<evidence type="ECO:0000313" key="2">
    <source>
        <dbReference type="Proteomes" id="UP000188604"/>
    </source>
</evidence>
<organism evidence="1 2">
    <name type="scientific">Neoasaia chiangmaiensis</name>
    <dbReference type="NCBI Taxonomy" id="320497"/>
    <lineage>
        <taxon>Bacteria</taxon>
        <taxon>Pseudomonadati</taxon>
        <taxon>Pseudomonadota</taxon>
        <taxon>Alphaproteobacteria</taxon>
        <taxon>Acetobacterales</taxon>
        <taxon>Acetobacteraceae</taxon>
        <taxon>Neoasaia</taxon>
    </lineage>
</organism>
<gene>
    <name evidence="1" type="ORF">A0U93_06890</name>
</gene>
<dbReference type="RefSeq" id="WP_077806694.1">
    <property type="nucleotide sequence ID" value="NZ_BJXS01000002.1"/>
</dbReference>
<reference evidence="1 2" key="1">
    <citation type="submission" date="2016-03" db="EMBL/GenBank/DDBJ databases">
        <title>Acetic acid bacteria sequencing.</title>
        <authorList>
            <person name="Brandt J."/>
            <person name="Jakob F."/>
            <person name="Vogel R.F."/>
        </authorList>
    </citation>
    <scope>NUCLEOTIDE SEQUENCE [LARGE SCALE GENOMIC DNA]</scope>
    <source>
        <strain evidence="1 2">NBRC 101099</strain>
    </source>
</reference>
<dbReference type="EMBL" id="CP014691">
    <property type="protein sequence ID" value="AQS87702.1"/>
    <property type="molecule type" value="Genomic_DNA"/>
</dbReference>
<sequence length="107" mass="11411">MSEKMATYVPEEIAPTYVADSRYAGLSCQALAQTDLAEGIRFNQSVTTARRGVVASGLTPTPKAGFSALISPNDRATLALGKGTLEALHRAEVRRGCPWSPLEVVTF</sequence>
<protein>
    <submittedName>
        <fullName evidence="1">Uncharacterized protein</fullName>
    </submittedName>
</protein>
<name>A0A1U9KPG3_9PROT</name>
<dbReference type="AlphaFoldDB" id="A0A1U9KPG3"/>
<keyword evidence="2" id="KW-1185">Reference proteome</keyword>
<dbReference type="KEGG" id="nch:A0U93_06890"/>